<evidence type="ECO:0000313" key="2">
    <source>
        <dbReference type="EMBL" id="KFB50575.1"/>
    </source>
</evidence>
<dbReference type="EnsemblMetazoa" id="ASIC018891-RA">
    <property type="protein sequence ID" value="ASIC018891-PA"/>
    <property type="gene ID" value="ASIC018891"/>
</dbReference>
<evidence type="ECO:0000256" key="1">
    <source>
        <dbReference type="SAM" id="SignalP"/>
    </source>
</evidence>
<reference evidence="2 4" key="1">
    <citation type="journal article" date="2014" name="BMC Genomics">
        <title>Genome sequence of Anopheles sinensis provides insight into genetics basis of mosquito competence for malaria parasites.</title>
        <authorList>
            <person name="Zhou D."/>
            <person name="Zhang D."/>
            <person name="Ding G."/>
            <person name="Shi L."/>
            <person name="Hou Q."/>
            <person name="Ye Y."/>
            <person name="Xu Y."/>
            <person name="Zhou H."/>
            <person name="Xiong C."/>
            <person name="Li S."/>
            <person name="Yu J."/>
            <person name="Hong S."/>
            <person name="Yu X."/>
            <person name="Zou P."/>
            <person name="Chen C."/>
            <person name="Chang X."/>
            <person name="Wang W."/>
            <person name="Lv Y."/>
            <person name="Sun Y."/>
            <person name="Ma L."/>
            <person name="Shen B."/>
            <person name="Zhu C."/>
        </authorList>
    </citation>
    <scope>NUCLEOTIDE SEQUENCE [LARGE SCALE GENOMIC DNA]</scope>
</reference>
<gene>
    <name evidence="2" type="ORF">ZHAS_00018891</name>
</gene>
<evidence type="ECO:0000313" key="3">
    <source>
        <dbReference type="EnsemblMetazoa" id="ASIC018891-PA"/>
    </source>
</evidence>
<dbReference type="AlphaFoldDB" id="A0A084WK31"/>
<dbReference type="VEuPathDB" id="VectorBase:ASIC018891"/>
<organism evidence="3 4">
    <name type="scientific">Anopheles sinensis</name>
    <name type="common">Mosquito</name>
    <dbReference type="NCBI Taxonomy" id="74873"/>
    <lineage>
        <taxon>Eukaryota</taxon>
        <taxon>Metazoa</taxon>
        <taxon>Ecdysozoa</taxon>
        <taxon>Arthropoda</taxon>
        <taxon>Hexapoda</taxon>
        <taxon>Insecta</taxon>
        <taxon>Pterygota</taxon>
        <taxon>Neoptera</taxon>
        <taxon>Endopterygota</taxon>
        <taxon>Diptera</taxon>
        <taxon>Nematocera</taxon>
        <taxon>Culicoidea</taxon>
        <taxon>Culicidae</taxon>
        <taxon>Anophelinae</taxon>
        <taxon>Anopheles</taxon>
    </lineage>
</organism>
<name>A0A084WK31_ANOSI</name>
<sequence length="122" mass="13076">MASFLVQSLVPLLLVVLMAFDSTCATGSEQGEVNRGNLVRVARNPQQQPFPNFPQLPFGNPEIVSQDTQSDKNGFAQTTIYKFPNGMGASSVSTSHSGSSKMTGAAWSMVALIAAVVMKQFY</sequence>
<dbReference type="EMBL" id="KE525349">
    <property type="protein sequence ID" value="KFB50575.1"/>
    <property type="molecule type" value="Genomic_DNA"/>
</dbReference>
<accession>A0A084WK31</accession>
<protein>
    <submittedName>
        <fullName evidence="2 3">Uncharacterized protein</fullName>
    </submittedName>
</protein>
<feature type="chain" id="PRO_5001784842" evidence="1">
    <location>
        <begin position="26"/>
        <end position="122"/>
    </location>
</feature>
<keyword evidence="1" id="KW-0732">Signal</keyword>
<reference evidence="3" key="2">
    <citation type="submission" date="2020-05" db="UniProtKB">
        <authorList>
            <consortium name="EnsemblMetazoa"/>
        </authorList>
    </citation>
    <scope>IDENTIFICATION</scope>
</reference>
<dbReference type="EMBL" id="ATLV01024093">
    <property type="status" value="NOT_ANNOTATED_CDS"/>
    <property type="molecule type" value="Genomic_DNA"/>
</dbReference>
<dbReference type="Proteomes" id="UP000030765">
    <property type="component" value="Unassembled WGS sequence"/>
</dbReference>
<proteinExistence type="predicted"/>
<evidence type="ECO:0000313" key="4">
    <source>
        <dbReference type="Proteomes" id="UP000030765"/>
    </source>
</evidence>
<keyword evidence="4" id="KW-1185">Reference proteome</keyword>
<dbReference type="VEuPathDB" id="VectorBase:ASIS012905"/>
<feature type="signal peptide" evidence="1">
    <location>
        <begin position="1"/>
        <end position="25"/>
    </location>
</feature>